<evidence type="ECO:0000313" key="3">
    <source>
        <dbReference type="Proteomes" id="UP000019487"/>
    </source>
</evidence>
<dbReference type="PANTHER" id="PTHR32161:SF8">
    <property type="entry name" value="DPP6 N-TERMINAL DOMAIN-LIKE PROTEIN"/>
    <property type="match status" value="1"/>
</dbReference>
<dbReference type="OrthoDB" id="43744at2759"/>
<sequence length="677" mass="74092">MRFSTVSAFGMVFGQAVAGVCPYADAQEKKSACPYAGRCVSDTPRAHYPRSGNGSDPGKKGVMFMNRIAPSLSTLYIANTDGSNERQLLSDNSSSFDYHGNFSPDGQYIIFTTERNGDGQSDIYRVKTDGTKLESLVETPSFEDAGVLSPDGLTLAYVSTQGNFTANIWVKDLATGVAFNLTNTPTTAGDNSFPDGHFRPSWSPDGEWIAFSSDRNTGWTGHNSGTGWEHTQTLSVYKIRPDGSDFAQVVTKDGYSLGSPKWSPDGERIIFYEMTRENTYNAHTGSINSTVTQIASVDIATGIDYVYHTSGEGCKVNGQFVTLDVVGYNTKGTSSDNEGLNYNSTGTTNYTSFLGGMRNPSWSPDGTQVIYEVSAFDPVRPMEKPLYSWDGDFEYRFTDVFPTLSKQNVLAITQKQLGNSSIVSMNPDGKDLDLVFDVFSTNQTSTADTSSGLAGAFQPSWSSDGEWLAFGLGSWFFDRSIEPGWIYRATANGSYSEQLTFGEAGVSNSGFPSFSPDGTQIVYRDCGPAPLYCIGLRILNLTDGTITNLTDTWDNTPGWSADGERIVFTRRNHLDFTDLGSTDSYDIYTIHPNGTGLTQLTTSGTNDAHAVWTDDGRILYSSGMYGFREESSLYDNAFQPYGQIMSMNGDGGNKTLLTDTMWEDSMPLYVSNDQFWR</sequence>
<reference evidence="2 3" key="1">
    <citation type="journal article" date="2014" name="Genome Announc.">
        <title>Draft genome sequence of Sclerotinia borealis, a psychrophilic plant pathogenic fungus.</title>
        <authorList>
            <person name="Mardanov A.V."/>
            <person name="Beletsky A.V."/>
            <person name="Kadnikov V.V."/>
            <person name="Ignatov A.N."/>
            <person name="Ravin N.V."/>
        </authorList>
    </citation>
    <scope>NUCLEOTIDE SEQUENCE [LARGE SCALE GENOMIC DNA]</scope>
    <source>
        <strain evidence="3">F-4157</strain>
    </source>
</reference>
<dbReference type="HOGENOM" id="CLU_011452_0_0_1"/>
<evidence type="ECO:0000313" key="2">
    <source>
        <dbReference type="EMBL" id="ESZ89568.1"/>
    </source>
</evidence>
<evidence type="ECO:0000256" key="1">
    <source>
        <dbReference type="SAM" id="SignalP"/>
    </source>
</evidence>
<organism evidence="2 3">
    <name type="scientific">Sclerotinia borealis (strain F-4128)</name>
    <dbReference type="NCBI Taxonomy" id="1432307"/>
    <lineage>
        <taxon>Eukaryota</taxon>
        <taxon>Fungi</taxon>
        <taxon>Dikarya</taxon>
        <taxon>Ascomycota</taxon>
        <taxon>Pezizomycotina</taxon>
        <taxon>Leotiomycetes</taxon>
        <taxon>Helotiales</taxon>
        <taxon>Sclerotiniaceae</taxon>
        <taxon>Sclerotinia</taxon>
    </lineage>
</organism>
<dbReference type="STRING" id="1432307.W9C1G8"/>
<comment type="caution">
    <text evidence="2">The sequence shown here is derived from an EMBL/GenBank/DDBJ whole genome shotgun (WGS) entry which is preliminary data.</text>
</comment>
<dbReference type="SUPFAM" id="SSF82171">
    <property type="entry name" value="DPP6 N-terminal domain-like"/>
    <property type="match status" value="2"/>
</dbReference>
<dbReference type="Pfam" id="PF07676">
    <property type="entry name" value="PD40"/>
    <property type="match status" value="7"/>
</dbReference>
<gene>
    <name evidence="2" type="ORF">SBOR_10048</name>
</gene>
<dbReference type="Proteomes" id="UP000019487">
    <property type="component" value="Unassembled WGS sequence"/>
</dbReference>
<proteinExistence type="predicted"/>
<feature type="signal peptide" evidence="1">
    <location>
        <begin position="1"/>
        <end position="18"/>
    </location>
</feature>
<dbReference type="InterPro" id="IPR011042">
    <property type="entry name" value="6-blade_b-propeller_TolB-like"/>
</dbReference>
<dbReference type="EMBL" id="AYSA01000874">
    <property type="protein sequence ID" value="ESZ89568.1"/>
    <property type="molecule type" value="Genomic_DNA"/>
</dbReference>
<keyword evidence="3" id="KW-1185">Reference proteome</keyword>
<evidence type="ECO:0008006" key="4">
    <source>
        <dbReference type="Google" id="ProtNLM"/>
    </source>
</evidence>
<feature type="chain" id="PRO_5004918688" description="Tat pathway signal sequence domain-containing protein" evidence="1">
    <location>
        <begin position="19"/>
        <end position="677"/>
    </location>
</feature>
<accession>W9C1G8</accession>
<dbReference type="InterPro" id="IPR011659">
    <property type="entry name" value="WD40"/>
</dbReference>
<dbReference type="Gene3D" id="2.120.10.30">
    <property type="entry name" value="TolB, C-terminal domain"/>
    <property type="match status" value="3"/>
</dbReference>
<dbReference type="PANTHER" id="PTHR32161">
    <property type="entry name" value="DPP6 N-TERMINAL DOMAIN-LIKE PROTEIN"/>
    <property type="match status" value="1"/>
</dbReference>
<name>W9C1G8_SCLBF</name>
<dbReference type="AlphaFoldDB" id="W9C1G8"/>
<protein>
    <recommendedName>
        <fullName evidence="4">Tat pathway signal sequence domain-containing protein</fullName>
    </recommendedName>
</protein>
<keyword evidence="1" id="KW-0732">Signal</keyword>